<feature type="region of interest" description="Disordered" evidence="1">
    <location>
        <begin position="122"/>
        <end position="141"/>
    </location>
</feature>
<sequence length="266" mass="27733">MSNDLTIAVLDNKSVTVPIGATVITNKKIQNSLRVQSAMTGTEVTAPSYNHIEAPGYDGEQAFRDNADEVYFDTPTDRDAMRVAEVVFDDSTGVLTFYRKNGTHFEVTSFLRQIDFGVGPTGLRGDPGKNGTIGEDGKEGKDGITGCAGVQGMEGRPGPPGDPGLEGEVGAAGPVGPLGPTGPRGDIGPTGQPGFEGKRGLCGFSCPTTSRGPCGPQGQAMSANVGTDHYPKSNELIWAAAEDCLEPYCPATFDLTDVGTRPVSYV</sequence>
<dbReference type="InterPro" id="IPR008160">
    <property type="entry name" value="Collagen"/>
</dbReference>
<dbReference type="EMBL" id="PQ015379">
    <property type="protein sequence ID" value="XDJ15041.1"/>
    <property type="molecule type" value="Genomic_DNA"/>
</dbReference>
<evidence type="ECO:0000313" key="2">
    <source>
        <dbReference type="EMBL" id="XDJ15041.1"/>
    </source>
</evidence>
<proteinExistence type="predicted"/>
<organism evidence="2">
    <name type="scientific">Pseudomonas phage HRDY3</name>
    <dbReference type="NCBI Taxonomy" id="3236930"/>
    <lineage>
        <taxon>Viruses</taxon>
    </lineage>
</organism>
<accession>A0AB39CDR1</accession>
<reference evidence="2" key="1">
    <citation type="submission" date="2024-07" db="EMBL/GenBank/DDBJ databases">
        <authorList>
            <person name="Bringhurst R.M."/>
            <person name="Homer T.E."/>
        </authorList>
    </citation>
    <scope>NUCLEOTIDE SEQUENCE</scope>
</reference>
<evidence type="ECO:0000256" key="1">
    <source>
        <dbReference type="SAM" id="MobiDB-lite"/>
    </source>
</evidence>
<name>A0AB39CDR1_9VIRU</name>
<dbReference type="Pfam" id="PF01391">
    <property type="entry name" value="Collagen"/>
    <property type="match status" value="1"/>
</dbReference>
<protein>
    <submittedName>
        <fullName evidence="2">Tail fiber protein</fullName>
    </submittedName>
</protein>
<dbReference type="PANTHER" id="PTHR24637:SF388">
    <property type="entry name" value="NEMATODE CUTICLE COLLAGEN N-TERMINAL DOMAIN-CONTAINING PROTEIN"/>
    <property type="match status" value="1"/>
</dbReference>
<dbReference type="PANTHER" id="PTHR24637">
    <property type="entry name" value="COLLAGEN"/>
    <property type="match status" value="1"/>
</dbReference>
<feature type="region of interest" description="Disordered" evidence="1">
    <location>
        <begin position="146"/>
        <end position="173"/>
    </location>
</feature>